<evidence type="ECO:0000259" key="6">
    <source>
        <dbReference type="PROSITE" id="PS50111"/>
    </source>
</evidence>
<feature type="region of interest" description="Disordered" evidence="4">
    <location>
        <begin position="593"/>
        <end position="621"/>
    </location>
</feature>
<feature type="domain" description="Methyl-accepting transducer" evidence="6">
    <location>
        <begin position="331"/>
        <end position="560"/>
    </location>
</feature>
<reference evidence="8" key="1">
    <citation type="submission" date="2022-03" db="EMBL/GenBank/DDBJ databases">
        <title>Identification of a novel bacterium isolated from mangrove sediments.</title>
        <authorList>
            <person name="Pan X."/>
        </authorList>
    </citation>
    <scope>NUCLEOTIDE SEQUENCE</scope>
    <source>
        <strain evidence="8">B2637</strain>
    </source>
</reference>
<dbReference type="Gene3D" id="1.10.287.950">
    <property type="entry name" value="Methyl-accepting chemotaxis protein"/>
    <property type="match status" value="1"/>
</dbReference>
<dbReference type="PANTHER" id="PTHR43531">
    <property type="entry name" value="PROTEIN ICFG"/>
    <property type="match status" value="1"/>
</dbReference>
<keyword evidence="3" id="KW-0807">Transducer</keyword>
<dbReference type="CDD" id="cd06225">
    <property type="entry name" value="HAMP"/>
    <property type="match status" value="1"/>
</dbReference>
<feature type="transmembrane region" description="Helical" evidence="5">
    <location>
        <begin position="192"/>
        <end position="216"/>
    </location>
</feature>
<accession>A0ABT0AGH6</accession>
<evidence type="ECO:0000256" key="5">
    <source>
        <dbReference type="SAM" id="Phobius"/>
    </source>
</evidence>
<evidence type="ECO:0000313" key="8">
    <source>
        <dbReference type="EMBL" id="MCJ1962282.1"/>
    </source>
</evidence>
<evidence type="ECO:0000313" key="9">
    <source>
        <dbReference type="Proteomes" id="UP001162802"/>
    </source>
</evidence>
<dbReference type="PROSITE" id="PS50111">
    <property type="entry name" value="CHEMOTAXIS_TRANSDUC_2"/>
    <property type="match status" value="1"/>
</dbReference>
<dbReference type="InterPro" id="IPR024478">
    <property type="entry name" value="HlyB_4HB_MCP"/>
</dbReference>
<dbReference type="RefSeq" id="WP_243802128.1">
    <property type="nucleotide sequence ID" value="NZ_JALHAT010000036.1"/>
</dbReference>
<comment type="similarity">
    <text evidence="2">Belongs to the methyl-accepting chemotaxis (MCP) protein family.</text>
</comment>
<dbReference type="PROSITE" id="PS50885">
    <property type="entry name" value="HAMP"/>
    <property type="match status" value="2"/>
</dbReference>
<evidence type="ECO:0000256" key="3">
    <source>
        <dbReference type="PROSITE-ProRule" id="PRU00284"/>
    </source>
</evidence>
<dbReference type="SUPFAM" id="SSF158472">
    <property type="entry name" value="HAMP domain-like"/>
    <property type="match status" value="1"/>
</dbReference>
<dbReference type="InterPro" id="IPR004089">
    <property type="entry name" value="MCPsignal_dom"/>
</dbReference>
<dbReference type="InterPro" id="IPR003660">
    <property type="entry name" value="HAMP_dom"/>
</dbReference>
<keyword evidence="5" id="KW-0472">Membrane</keyword>
<evidence type="ECO:0000256" key="1">
    <source>
        <dbReference type="ARBA" id="ARBA00022500"/>
    </source>
</evidence>
<evidence type="ECO:0000259" key="7">
    <source>
        <dbReference type="PROSITE" id="PS50885"/>
    </source>
</evidence>
<dbReference type="SMART" id="SM00304">
    <property type="entry name" value="HAMP"/>
    <property type="match status" value="2"/>
</dbReference>
<dbReference type="Pfam" id="PF12729">
    <property type="entry name" value="4HB_MCP_1"/>
    <property type="match status" value="1"/>
</dbReference>
<feature type="domain" description="HAMP" evidence="7">
    <location>
        <begin position="213"/>
        <end position="266"/>
    </location>
</feature>
<evidence type="ECO:0000256" key="2">
    <source>
        <dbReference type="ARBA" id="ARBA00029447"/>
    </source>
</evidence>
<dbReference type="Gene3D" id="6.10.340.10">
    <property type="match status" value="1"/>
</dbReference>
<dbReference type="EMBL" id="JALHAT010000036">
    <property type="protein sequence ID" value="MCJ1962282.1"/>
    <property type="molecule type" value="Genomic_DNA"/>
</dbReference>
<dbReference type="Proteomes" id="UP001162802">
    <property type="component" value="Unassembled WGS sequence"/>
</dbReference>
<keyword evidence="5" id="KW-0812">Transmembrane</keyword>
<organism evidence="8 9">
    <name type="scientific">Novosphingobium mangrovi</name>
    <name type="common">ex Hu et al. 2023</name>
    <dbReference type="NCBI Taxonomy" id="2930094"/>
    <lineage>
        <taxon>Bacteria</taxon>
        <taxon>Pseudomonadati</taxon>
        <taxon>Pseudomonadota</taxon>
        <taxon>Alphaproteobacteria</taxon>
        <taxon>Sphingomonadales</taxon>
        <taxon>Sphingomonadaceae</taxon>
        <taxon>Novosphingobium</taxon>
    </lineage>
</organism>
<dbReference type="Pfam" id="PF00015">
    <property type="entry name" value="MCPsignal"/>
    <property type="match status" value="1"/>
</dbReference>
<comment type="caution">
    <text evidence="8">The sequence shown here is derived from an EMBL/GenBank/DDBJ whole genome shotgun (WGS) entry which is preliminary data.</text>
</comment>
<dbReference type="Pfam" id="PF00672">
    <property type="entry name" value="HAMP"/>
    <property type="match status" value="1"/>
</dbReference>
<keyword evidence="1" id="KW-0145">Chemotaxis</keyword>
<gene>
    <name evidence="8" type="ORF">MTR65_16440</name>
</gene>
<sequence length="621" mass="65831">MVLLGNLKIRTVTLVTTLLIGALALVSGAMALRFIDGLGESLSYSSDNTVPSLSVLGEVAQHQAQARILISQHILADTRSETRRIDEELATTLKETDARISSYKNLVSDAEEEKLFNQFTATWSEWKNEVQAVRSASMGLRTEEATGLYNRDLKPLGYRLDSLVKEEFAYNVEIGNAAGEEGKATVASSFNWIVGLLVLIGAACVLVLVVMTNRVVRPLAGLTRAMEDMARGDLERAVPGREGRDEIGAIARALEAIKEAVAERARKRAEEAAQSQRVVVEELAGGLEALKGGKLDCAITTRFPEDYERLRVDFNETVTSLASVLGDVAGAADNVNNGASEIASAADDLAGRTTAQAAALEQSAAAVRELRESVSDTARVAQDARDNAQATEREAEDGSQIMVRASTAMEAISKSSQRMAEIVTLIDGIAFQTNLLALNAGVEAARAGEAGKGFAVVATEVRALAERSAEAAREISGIIQTSGGEVHNGVEMLGQTREALGKIVTRTGELANMIGRIAESANEQANAIGQVDQVVGQMDTTTQQNAALVEESTAASRSLAQEAQRMGQLVGRFDLGAGARGSMGGAKVQRLPVRSPARAPSPAPAPMTQGNLAVQDDWAEF</sequence>
<evidence type="ECO:0000256" key="4">
    <source>
        <dbReference type="SAM" id="MobiDB-lite"/>
    </source>
</evidence>
<proteinExistence type="inferred from homology"/>
<feature type="domain" description="HAMP" evidence="7">
    <location>
        <begin position="274"/>
        <end position="326"/>
    </location>
</feature>
<protein>
    <submittedName>
        <fullName evidence="8">Methyl-accepting chemotaxis protein</fullName>
    </submittedName>
</protein>
<dbReference type="SMART" id="SM00283">
    <property type="entry name" value="MA"/>
    <property type="match status" value="1"/>
</dbReference>
<dbReference type="InterPro" id="IPR051310">
    <property type="entry name" value="MCP_chemotaxis"/>
</dbReference>
<name>A0ABT0AGH6_9SPHN</name>
<dbReference type="PANTHER" id="PTHR43531:SF11">
    <property type="entry name" value="METHYL-ACCEPTING CHEMOTAXIS PROTEIN 3"/>
    <property type="match status" value="1"/>
</dbReference>
<keyword evidence="9" id="KW-1185">Reference proteome</keyword>
<dbReference type="SUPFAM" id="SSF58104">
    <property type="entry name" value="Methyl-accepting chemotaxis protein (MCP) signaling domain"/>
    <property type="match status" value="1"/>
</dbReference>
<keyword evidence="5" id="KW-1133">Transmembrane helix</keyword>
<dbReference type="CDD" id="cd11386">
    <property type="entry name" value="MCP_signal"/>
    <property type="match status" value="1"/>
</dbReference>